<dbReference type="InterPro" id="IPR027417">
    <property type="entry name" value="P-loop_NTPase"/>
</dbReference>
<feature type="domain" description="Tr-type G" evidence="9">
    <location>
        <begin position="3"/>
        <end position="174"/>
    </location>
</feature>
<dbReference type="Pfam" id="PF09107">
    <property type="entry name" value="WHD_3rd_SelB"/>
    <property type="match status" value="1"/>
</dbReference>
<dbReference type="InterPro" id="IPR000795">
    <property type="entry name" value="T_Tr_GTP-bd_dom"/>
</dbReference>
<dbReference type="PRINTS" id="PR00315">
    <property type="entry name" value="ELONGATNFCT"/>
</dbReference>
<dbReference type="NCBIfam" id="TIGR00231">
    <property type="entry name" value="small_GTP"/>
    <property type="match status" value="1"/>
</dbReference>
<dbReference type="InterPro" id="IPR036388">
    <property type="entry name" value="WH-like_DNA-bd_sf"/>
</dbReference>
<dbReference type="GO" id="GO:0003924">
    <property type="term" value="F:GTPase activity"/>
    <property type="evidence" value="ECO:0007669"/>
    <property type="project" value="InterPro"/>
</dbReference>
<keyword evidence="5" id="KW-0648">Protein biosynthesis</keyword>
<dbReference type="GO" id="GO:0005829">
    <property type="term" value="C:cytosol"/>
    <property type="evidence" value="ECO:0007669"/>
    <property type="project" value="TreeGrafter"/>
</dbReference>
<dbReference type="Pfam" id="PF25461">
    <property type="entry name" value="Beta-barrel_SelB"/>
    <property type="match status" value="1"/>
</dbReference>
<dbReference type="GO" id="GO:0001514">
    <property type="term" value="P:selenocysteine incorporation"/>
    <property type="evidence" value="ECO:0007669"/>
    <property type="project" value="InterPro"/>
</dbReference>
<reference evidence="10 11" key="1">
    <citation type="journal article" date="2015" name="Biotechnol. Bioeng.">
        <title>Genome sequence and phenotypic characterization of Caulobacter segnis.</title>
        <authorList>
            <person name="Patel S."/>
            <person name="Fletcher B."/>
            <person name="Scott D.C."/>
            <person name="Ely B."/>
        </authorList>
    </citation>
    <scope>NUCLEOTIDE SEQUENCE [LARGE SCALE GENOMIC DNA]</scope>
    <source>
        <strain evidence="10 11">ERI-2</strain>
    </source>
</reference>
<dbReference type="Gene3D" id="2.40.30.10">
    <property type="entry name" value="Translation factors"/>
    <property type="match status" value="2"/>
</dbReference>
<dbReference type="GO" id="GO:0005525">
    <property type="term" value="F:GTP binding"/>
    <property type="evidence" value="ECO:0007669"/>
    <property type="project" value="UniProtKB-KW"/>
</dbReference>
<dbReference type="Gene3D" id="3.40.50.300">
    <property type="entry name" value="P-loop containing nucleotide triphosphate hydrolases"/>
    <property type="match status" value="1"/>
</dbReference>
<dbReference type="Gene3D" id="1.10.10.2770">
    <property type="match status" value="1"/>
</dbReference>
<evidence type="ECO:0000313" key="10">
    <source>
        <dbReference type="EMBL" id="OAA91651.1"/>
    </source>
</evidence>
<dbReference type="PROSITE" id="PS00301">
    <property type="entry name" value="G_TR_1"/>
    <property type="match status" value="1"/>
</dbReference>
<evidence type="ECO:0000256" key="2">
    <source>
        <dbReference type="ARBA" id="ARBA00015953"/>
    </source>
</evidence>
<evidence type="ECO:0000256" key="3">
    <source>
        <dbReference type="ARBA" id="ARBA00022490"/>
    </source>
</evidence>
<dbReference type="Proteomes" id="UP000077407">
    <property type="component" value="Unassembled WGS sequence"/>
</dbReference>
<dbReference type="PANTHER" id="PTHR43721:SF22">
    <property type="entry name" value="ELONGATION FACTOR TU, MITOCHONDRIAL"/>
    <property type="match status" value="1"/>
</dbReference>
<dbReference type="PANTHER" id="PTHR43721">
    <property type="entry name" value="ELONGATION FACTOR TU-RELATED"/>
    <property type="match status" value="1"/>
</dbReference>
<dbReference type="InterPro" id="IPR050055">
    <property type="entry name" value="EF-Tu_GTPase"/>
</dbReference>
<protein>
    <recommendedName>
        <fullName evidence="2">Selenocysteine-specific elongation factor</fullName>
    </recommendedName>
    <alternativeName>
        <fullName evidence="8">SelB translation factor</fullName>
    </alternativeName>
</protein>
<dbReference type="Gene3D" id="1.10.10.10">
    <property type="entry name" value="Winged helix-like DNA-binding domain superfamily/Winged helix DNA-binding domain"/>
    <property type="match status" value="1"/>
</dbReference>
<dbReference type="InterPro" id="IPR005225">
    <property type="entry name" value="Small_GTP-bd"/>
</dbReference>
<comment type="subcellular location">
    <subcellularLocation>
        <location evidence="1">Cytoplasm</location>
    </subcellularLocation>
</comment>
<keyword evidence="3" id="KW-0963">Cytoplasm</keyword>
<dbReference type="Pfam" id="PF00009">
    <property type="entry name" value="GTP_EFTU"/>
    <property type="match status" value="1"/>
</dbReference>
<dbReference type="InterPro" id="IPR004161">
    <property type="entry name" value="EFTu-like_2"/>
</dbReference>
<comment type="caution">
    <text evidence="10">The sequence shown here is derived from an EMBL/GenBank/DDBJ whole genome shotgun (WGS) entry which is preliminary data.</text>
</comment>
<gene>
    <name evidence="10" type="primary">selB_1</name>
    <name evidence="10" type="ORF">WY13_00617</name>
</gene>
<evidence type="ECO:0000256" key="8">
    <source>
        <dbReference type="ARBA" id="ARBA00031615"/>
    </source>
</evidence>
<dbReference type="InterPro" id="IPR009001">
    <property type="entry name" value="Transl_elong_EF1A/Init_IF2_C"/>
</dbReference>
<comment type="function">
    <text evidence="7">Translation factor necessary for the incorporation of selenocysteine into proteins. It probably replaces EF-Tu for the insertion of selenocysteine directed by the UGA codon. SelB binds GTP and GDP.</text>
</comment>
<keyword evidence="6" id="KW-0342">GTP-binding</keyword>
<dbReference type="InterPro" id="IPR004535">
    <property type="entry name" value="Transl_elong_SelB"/>
</dbReference>
<dbReference type="InterPro" id="IPR036390">
    <property type="entry name" value="WH_DNA-bd_sf"/>
</dbReference>
<dbReference type="InterPro" id="IPR031157">
    <property type="entry name" value="G_TR_CS"/>
</dbReference>
<dbReference type="EMBL" id="LITT01000005">
    <property type="protein sequence ID" value="OAA91651.1"/>
    <property type="molecule type" value="Genomic_DNA"/>
</dbReference>
<evidence type="ECO:0000256" key="6">
    <source>
        <dbReference type="ARBA" id="ARBA00023134"/>
    </source>
</evidence>
<dbReference type="SUPFAM" id="SSF46785">
    <property type="entry name" value="Winged helix' DNA-binding domain"/>
    <property type="match status" value="3"/>
</dbReference>
<sequence length="637" mass="72180">MYMKHIIIGTAGHIDHGKTTLIKALTGRETDTLREEKERGISINLGFTFFDLPSGKRAGIIDVPGHEKFIKNMLAGISGIDIVILVIAADEGIMPQTREHFEILQLLDVKRGIVVITKSDLVDEEWLSMVKEDIKNEFKGTFLGNAPIHSVSSKTGIGLDALIGDIDKFAEESEAKDIRGHFRLPVDRVFTISGFGTIVTGTVISGSIKEGEIIEVYPTKLVSKVRGIQVHDQPVKVAEAGQRCAINIANVKVSDIKRGDVISVENLMEPSLMVDCKLYYLKSALKPLENRQRVRLYHGTSEIICRVVILNKDQVEPGEEAHVQLRLEKPLTAQRNDRYVIRSYSPMNTIGGGSIIEPLAKKAKRFDQEYIEELKIKESGKTESILENTIKNLSKEYPRITDILKSLGKNEENIEEKLGKLISENKIVKFDRGDKAIYVHSYFINKKIAEIVNILGKYHKENPLKWGISKEEIKNKVFGKSLNQKTYGQMMDLLVSEKLLVIHGNFISLPEFSIIYTKEQKLIREHIIKSFKASKFSPPKYNELETKEKDTKNFRMVFDSIVDEGILVKVSEDCFFLLEDYRKVKELVINIITNNGSMTLAELRDELNTSRKYAEALAGHFDSIKLTKRLEDKRVLY</sequence>
<evidence type="ECO:0000256" key="5">
    <source>
        <dbReference type="ARBA" id="ARBA00022917"/>
    </source>
</evidence>
<dbReference type="CDD" id="cd03696">
    <property type="entry name" value="SelB_II"/>
    <property type="match status" value="1"/>
</dbReference>
<organism evidence="10 11">
    <name type="scientific">Clostridium ljungdahlii</name>
    <dbReference type="NCBI Taxonomy" id="1538"/>
    <lineage>
        <taxon>Bacteria</taxon>
        <taxon>Bacillati</taxon>
        <taxon>Bacillota</taxon>
        <taxon>Clostridia</taxon>
        <taxon>Eubacteriales</taxon>
        <taxon>Clostridiaceae</taxon>
        <taxon>Clostridium</taxon>
    </lineage>
</organism>
<dbReference type="GO" id="GO:0003723">
    <property type="term" value="F:RNA binding"/>
    <property type="evidence" value="ECO:0007669"/>
    <property type="project" value="InterPro"/>
</dbReference>
<dbReference type="CDD" id="cd15491">
    <property type="entry name" value="selB_III"/>
    <property type="match status" value="1"/>
</dbReference>
<evidence type="ECO:0000313" key="11">
    <source>
        <dbReference type="Proteomes" id="UP000077407"/>
    </source>
</evidence>
<dbReference type="InterPro" id="IPR009000">
    <property type="entry name" value="Transl_B-barrel_sf"/>
</dbReference>
<dbReference type="Pfam" id="PF09106">
    <property type="entry name" value="WHD_2nd_SelB"/>
    <property type="match status" value="1"/>
</dbReference>
<evidence type="ECO:0000256" key="7">
    <source>
        <dbReference type="ARBA" id="ARBA00025526"/>
    </source>
</evidence>
<dbReference type="InterPro" id="IPR015191">
    <property type="entry name" value="SelB_WHD4"/>
</dbReference>
<dbReference type="PATRIC" id="fig|1538.10.peg.1114"/>
<dbReference type="NCBIfam" id="TIGR00475">
    <property type="entry name" value="selB"/>
    <property type="match status" value="1"/>
</dbReference>
<dbReference type="OrthoDB" id="9804504at2"/>
<evidence type="ECO:0000256" key="1">
    <source>
        <dbReference type="ARBA" id="ARBA00004496"/>
    </source>
</evidence>
<keyword evidence="10" id="KW-0251">Elongation factor</keyword>
<dbReference type="InterPro" id="IPR057335">
    <property type="entry name" value="Beta-barrel_SelB"/>
</dbReference>
<dbReference type="SUPFAM" id="SSF52540">
    <property type="entry name" value="P-loop containing nucleoside triphosphate hydrolases"/>
    <property type="match status" value="1"/>
</dbReference>
<evidence type="ECO:0000256" key="4">
    <source>
        <dbReference type="ARBA" id="ARBA00022741"/>
    </source>
</evidence>
<evidence type="ECO:0000259" key="9">
    <source>
        <dbReference type="PROSITE" id="PS51722"/>
    </source>
</evidence>
<name>A0A166S5D9_9CLOT</name>
<dbReference type="CDD" id="cd04171">
    <property type="entry name" value="SelB"/>
    <property type="match status" value="1"/>
</dbReference>
<dbReference type="InterPro" id="IPR015190">
    <property type="entry name" value="Elong_fac_SelB-wing-hlx_typ-2"/>
</dbReference>
<keyword evidence="4" id="KW-0547">Nucleotide-binding</keyword>
<dbReference type="FunFam" id="3.40.50.300:FF:001064">
    <property type="entry name" value="Selenocysteine-specific translation elongation factor"/>
    <property type="match status" value="1"/>
</dbReference>
<dbReference type="PROSITE" id="PS51722">
    <property type="entry name" value="G_TR_2"/>
    <property type="match status" value="1"/>
</dbReference>
<dbReference type="SUPFAM" id="SSF50447">
    <property type="entry name" value="Translation proteins"/>
    <property type="match status" value="1"/>
</dbReference>
<dbReference type="GO" id="GO:0003746">
    <property type="term" value="F:translation elongation factor activity"/>
    <property type="evidence" value="ECO:0007669"/>
    <property type="project" value="UniProtKB-KW"/>
</dbReference>
<proteinExistence type="predicted"/>
<dbReference type="SUPFAM" id="SSF50465">
    <property type="entry name" value="EF-Tu/eEF-1alpha/eIF2-gamma C-terminal domain"/>
    <property type="match status" value="1"/>
</dbReference>
<dbReference type="Pfam" id="PF03144">
    <property type="entry name" value="GTP_EFTU_D2"/>
    <property type="match status" value="1"/>
</dbReference>
<dbReference type="AlphaFoldDB" id="A0A166S5D9"/>
<accession>A0A166S5D9</accession>